<evidence type="ECO:0000256" key="4">
    <source>
        <dbReference type="ARBA" id="ARBA00023002"/>
    </source>
</evidence>
<feature type="transmembrane region" description="Helical" evidence="7">
    <location>
        <begin position="6"/>
        <end position="23"/>
    </location>
</feature>
<dbReference type="InterPro" id="IPR001128">
    <property type="entry name" value="Cyt_P450"/>
</dbReference>
<organism evidence="8 9">
    <name type="scientific">Amblyomma americanum</name>
    <name type="common">Lone star tick</name>
    <dbReference type="NCBI Taxonomy" id="6943"/>
    <lineage>
        <taxon>Eukaryota</taxon>
        <taxon>Metazoa</taxon>
        <taxon>Ecdysozoa</taxon>
        <taxon>Arthropoda</taxon>
        <taxon>Chelicerata</taxon>
        <taxon>Arachnida</taxon>
        <taxon>Acari</taxon>
        <taxon>Parasitiformes</taxon>
        <taxon>Ixodida</taxon>
        <taxon>Ixodoidea</taxon>
        <taxon>Ixodidae</taxon>
        <taxon>Amblyomminae</taxon>
        <taxon>Amblyomma</taxon>
    </lineage>
</organism>
<keyword evidence="4" id="KW-0560">Oxidoreductase</keyword>
<evidence type="ECO:0008006" key="10">
    <source>
        <dbReference type="Google" id="ProtNLM"/>
    </source>
</evidence>
<dbReference type="InterPro" id="IPR050705">
    <property type="entry name" value="Cytochrome_P450_3A"/>
</dbReference>
<sequence length="135" mass="15658">MWVEVLISLLVVATSTSLAWFLRRKRKLGFFHRHGIPGPEPELFWGNFKQLKEDRLQVMERWISEYGKVFGYYSGEEPYMVVADPEMVKQCLVKEFPTFHDRPPFVLSVEPFTSCLLELKGITFARSAVTNALLS</sequence>
<gene>
    <name evidence="8" type="ORF">V5799_028406</name>
</gene>
<evidence type="ECO:0000313" key="8">
    <source>
        <dbReference type="EMBL" id="KAK8760329.1"/>
    </source>
</evidence>
<evidence type="ECO:0000256" key="6">
    <source>
        <dbReference type="ARBA" id="ARBA00023033"/>
    </source>
</evidence>
<evidence type="ECO:0000256" key="3">
    <source>
        <dbReference type="ARBA" id="ARBA00022723"/>
    </source>
</evidence>
<keyword evidence="9" id="KW-1185">Reference proteome</keyword>
<dbReference type="SUPFAM" id="SSF48264">
    <property type="entry name" value="Cytochrome P450"/>
    <property type="match status" value="1"/>
</dbReference>
<keyword evidence="5" id="KW-0408">Iron</keyword>
<proteinExistence type="inferred from homology"/>
<keyword evidence="2" id="KW-0349">Heme</keyword>
<dbReference type="InterPro" id="IPR036396">
    <property type="entry name" value="Cyt_P450_sf"/>
</dbReference>
<evidence type="ECO:0000256" key="2">
    <source>
        <dbReference type="ARBA" id="ARBA00022617"/>
    </source>
</evidence>
<dbReference type="EMBL" id="JARKHS020032249">
    <property type="protein sequence ID" value="KAK8760329.1"/>
    <property type="molecule type" value="Genomic_DNA"/>
</dbReference>
<keyword evidence="3" id="KW-0479">Metal-binding</keyword>
<dbReference type="GO" id="GO:0020037">
    <property type="term" value="F:heme binding"/>
    <property type="evidence" value="ECO:0007669"/>
    <property type="project" value="InterPro"/>
</dbReference>
<evidence type="ECO:0000256" key="7">
    <source>
        <dbReference type="SAM" id="Phobius"/>
    </source>
</evidence>
<dbReference type="Gene3D" id="1.10.630.10">
    <property type="entry name" value="Cytochrome P450"/>
    <property type="match status" value="1"/>
</dbReference>
<keyword evidence="7" id="KW-1133">Transmembrane helix</keyword>
<dbReference type="GO" id="GO:0008395">
    <property type="term" value="F:steroid hydroxylase activity"/>
    <property type="evidence" value="ECO:0007669"/>
    <property type="project" value="TreeGrafter"/>
</dbReference>
<dbReference type="AlphaFoldDB" id="A0AAQ4DCY9"/>
<comment type="caution">
    <text evidence="8">The sequence shown here is derived from an EMBL/GenBank/DDBJ whole genome shotgun (WGS) entry which is preliminary data.</text>
</comment>
<dbReference type="GO" id="GO:0005506">
    <property type="term" value="F:iron ion binding"/>
    <property type="evidence" value="ECO:0007669"/>
    <property type="project" value="InterPro"/>
</dbReference>
<reference evidence="8 9" key="1">
    <citation type="journal article" date="2023" name="Arcadia Sci">
        <title>De novo assembly of a long-read Amblyomma americanum tick genome.</title>
        <authorList>
            <person name="Chou S."/>
            <person name="Poskanzer K.E."/>
            <person name="Rollins M."/>
            <person name="Thuy-Boun P.S."/>
        </authorList>
    </citation>
    <scope>NUCLEOTIDE SEQUENCE [LARGE SCALE GENOMIC DNA]</scope>
    <source>
        <strain evidence="8">F_SG_1</strain>
        <tissue evidence="8">Salivary glands</tissue>
    </source>
</reference>
<dbReference type="Pfam" id="PF00067">
    <property type="entry name" value="p450"/>
    <property type="match status" value="1"/>
</dbReference>
<evidence type="ECO:0000256" key="1">
    <source>
        <dbReference type="ARBA" id="ARBA00010617"/>
    </source>
</evidence>
<evidence type="ECO:0000313" key="9">
    <source>
        <dbReference type="Proteomes" id="UP001321473"/>
    </source>
</evidence>
<protein>
    <recommendedName>
        <fullName evidence="10">Cytochrome</fullName>
    </recommendedName>
</protein>
<keyword evidence="6" id="KW-0503">Monooxygenase</keyword>
<dbReference type="Proteomes" id="UP001321473">
    <property type="component" value="Unassembled WGS sequence"/>
</dbReference>
<name>A0AAQ4DCY9_AMBAM</name>
<accession>A0AAQ4DCY9</accession>
<keyword evidence="7" id="KW-0812">Transmembrane</keyword>
<comment type="similarity">
    <text evidence="1">Belongs to the cytochrome P450 family.</text>
</comment>
<dbReference type="GO" id="GO:0016705">
    <property type="term" value="F:oxidoreductase activity, acting on paired donors, with incorporation or reduction of molecular oxygen"/>
    <property type="evidence" value="ECO:0007669"/>
    <property type="project" value="InterPro"/>
</dbReference>
<keyword evidence="7" id="KW-0472">Membrane</keyword>
<dbReference type="PANTHER" id="PTHR24302:SF15">
    <property type="entry name" value="FATTY-ACID PEROXYGENASE"/>
    <property type="match status" value="1"/>
</dbReference>
<dbReference type="PANTHER" id="PTHR24302">
    <property type="entry name" value="CYTOCHROME P450 FAMILY 3"/>
    <property type="match status" value="1"/>
</dbReference>
<evidence type="ECO:0000256" key="5">
    <source>
        <dbReference type="ARBA" id="ARBA00023004"/>
    </source>
</evidence>